<dbReference type="InterPro" id="IPR039421">
    <property type="entry name" value="Type_1_exporter"/>
</dbReference>
<organism evidence="10 11">
    <name type="scientific">Thermosipho ferrireducens</name>
    <dbReference type="NCBI Taxonomy" id="2571116"/>
    <lineage>
        <taxon>Bacteria</taxon>
        <taxon>Thermotogati</taxon>
        <taxon>Thermotogota</taxon>
        <taxon>Thermotogae</taxon>
        <taxon>Thermotogales</taxon>
        <taxon>Fervidobacteriaceae</taxon>
        <taxon>Thermosipho</taxon>
    </lineage>
</organism>
<dbReference type="Pfam" id="PF00005">
    <property type="entry name" value="ABC_tran"/>
    <property type="match status" value="1"/>
</dbReference>
<protein>
    <submittedName>
        <fullName evidence="10">ABC transporter ATP-binding protein</fullName>
    </submittedName>
</protein>
<dbReference type="SUPFAM" id="SSF52540">
    <property type="entry name" value="P-loop containing nucleoside triphosphate hydrolases"/>
    <property type="match status" value="1"/>
</dbReference>
<evidence type="ECO:0000256" key="1">
    <source>
        <dbReference type="ARBA" id="ARBA00004651"/>
    </source>
</evidence>
<keyword evidence="2 7" id="KW-0812">Transmembrane</keyword>
<dbReference type="InterPro" id="IPR011527">
    <property type="entry name" value="ABC1_TM_dom"/>
</dbReference>
<evidence type="ECO:0000256" key="2">
    <source>
        <dbReference type="ARBA" id="ARBA00022692"/>
    </source>
</evidence>
<dbReference type="PANTHER" id="PTHR43394:SF1">
    <property type="entry name" value="ATP-BINDING CASSETTE SUB-FAMILY B MEMBER 10, MITOCHONDRIAL"/>
    <property type="match status" value="1"/>
</dbReference>
<dbReference type="InterPro" id="IPR036640">
    <property type="entry name" value="ABC1_TM_sf"/>
</dbReference>
<comment type="subcellular location">
    <subcellularLocation>
        <location evidence="1">Cell membrane</location>
        <topology evidence="1">Multi-pass membrane protein</topology>
    </subcellularLocation>
</comment>
<dbReference type="InterPro" id="IPR003439">
    <property type="entry name" value="ABC_transporter-like_ATP-bd"/>
</dbReference>
<accession>A0ABX7S9M4</accession>
<gene>
    <name evidence="10" type="ORF">JYK00_09415</name>
</gene>
<feature type="transmembrane region" description="Helical" evidence="7">
    <location>
        <begin position="131"/>
        <end position="150"/>
    </location>
</feature>
<dbReference type="EMBL" id="CP071446">
    <property type="protein sequence ID" value="QTA37920.1"/>
    <property type="molecule type" value="Genomic_DNA"/>
</dbReference>
<dbReference type="PROSITE" id="PS50893">
    <property type="entry name" value="ABC_TRANSPORTER_2"/>
    <property type="match status" value="1"/>
</dbReference>
<keyword evidence="3" id="KW-0547">Nucleotide-binding</keyword>
<feature type="domain" description="ABC transporter" evidence="8">
    <location>
        <begin position="217"/>
        <end position="447"/>
    </location>
</feature>
<keyword evidence="11" id="KW-1185">Reference proteome</keyword>
<evidence type="ECO:0000256" key="3">
    <source>
        <dbReference type="ARBA" id="ARBA00022741"/>
    </source>
</evidence>
<dbReference type="Proteomes" id="UP000671862">
    <property type="component" value="Chromosome"/>
</dbReference>
<dbReference type="Gene3D" id="3.40.50.300">
    <property type="entry name" value="P-loop containing nucleotide triphosphate hydrolases"/>
    <property type="match status" value="1"/>
</dbReference>
<feature type="transmembrane region" description="Helical" evidence="7">
    <location>
        <begin position="44"/>
        <end position="62"/>
    </location>
</feature>
<dbReference type="Gene3D" id="1.20.1560.10">
    <property type="entry name" value="ABC transporter type 1, transmembrane domain"/>
    <property type="match status" value="1"/>
</dbReference>
<evidence type="ECO:0000259" key="9">
    <source>
        <dbReference type="PROSITE" id="PS50929"/>
    </source>
</evidence>
<reference evidence="10 11" key="1">
    <citation type="submission" date="2021-03" db="EMBL/GenBank/DDBJ databases">
        <title>Thermosipho ferrireducens sp.nov., an anaerobic thermophilic iron-reducing bacterium isolated from a deep-sea hydrothermal sulfide deposits.</title>
        <authorList>
            <person name="Zeng X."/>
            <person name="Chen Y."/>
            <person name="Shao Z."/>
        </authorList>
    </citation>
    <scope>NUCLEOTIDE SEQUENCE [LARGE SCALE GENOMIC DNA]</scope>
    <source>
        <strain evidence="10 11">JL129W03</strain>
    </source>
</reference>
<dbReference type="Pfam" id="PF00664">
    <property type="entry name" value="ABC_membrane"/>
    <property type="match status" value="1"/>
</dbReference>
<dbReference type="InterPro" id="IPR003593">
    <property type="entry name" value="AAA+_ATPase"/>
</dbReference>
<dbReference type="SMART" id="SM00382">
    <property type="entry name" value="AAA"/>
    <property type="match status" value="1"/>
</dbReference>
<dbReference type="PANTHER" id="PTHR43394">
    <property type="entry name" value="ATP-DEPENDENT PERMEASE MDL1, MITOCHONDRIAL"/>
    <property type="match status" value="1"/>
</dbReference>
<keyword evidence="6 7" id="KW-0472">Membrane</keyword>
<evidence type="ECO:0000313" key="11">
    <source>
        <dbReference type="Proteomes" id="UP000671862"/>
    </source>
</evidence>
<feature type="transmembrane region" description="Helical" evidence="7">
    <location>
        <begin position="16"/>
        <end position="38"/>
    </location>
</feature>
<dbReference type="PROSITE" id="PS50929">
    <property type="entry name" value="ABC_TM1F"/>
    <property type="match status" value="1"/>
</dbReference>
<dbReference type="SUPFAM" id="SSF90123">
    <property type="entry name" value="ABC transporter transmembrane region"/>
    <property type="match status" value="1"/>
</dbReference>
<dbReference type="GO" id="GO:0005524">
    <property type="term" value="F:ATP binding"/>
    <property type="evidence" value="ECO:0007669"/>
    <property type="project" value="UniProtKB-KW"/>
</dbReference>
<evidence type="ECO:0000256" key="5">
    <source>
        <dbReference type="ARBA" id="ARBA00022989"/>
    </source>
</evidence>
<keyword evidence="5 7" id="KW-1133">Transmembrane helix</keyword>
<evidence type="ECO:0000313" key="10">
    <source>
        <dbReference type="EMBL" id="QTA37920.1"/>
    </source>
</evidence>
<evidence type="ECO:0000256" key="4">
    <source>
        <dbReference type="ARBA" id="ARBA00022840"/>
    </source>
</evidence>
<sequence length="452" mass="51597">MIARVSSDIPNFSESLSAAIPGISLNIMALIIFSGVLIYLSWQLALVVFATLPFYNISINTFNKKLKKLSKLEREKNSKVMEGIRESIEGTLTIKRFNKSNYFIEALKSYINDWIKASNKHNLFIQSIEDFITFIRGICPIIVLSFGGYLVMKGDITLGTLIGFYSFMNWIYEPVRVISHFFISLQSTIPVFKRIKEIHEMEEETSGLELLNKVKNIEYRNVYFSYDSIPILEGLNLKIRSNERIAIVGESGSGKTTVIKLVMRYFNVDKGNILVNGKSIVEYSLHDLRRKIIVVHQNDFLFNMSIRENILLGEKFSEKEFTNAIKVACIDKFINELGKGYDTIVGERGTRLSDGQKQRIAIARAVIRKPDVLILDEATSGIDSQTEAEIFKNLQNLNITVIIISHRLSTIKKADRIIVLHKGRVICEGNHENLLKNCRKYNDIIRNQLIVV</sequence>
<proteinExistence type="predicted"/>
<evidence type="ECO:0000256" key="7">
    <source>
        <dbReference type="SAM" id="Phobius"/>
    </source>
</evidence>
<name>A0ABX7S9M4_9BACT</name>
<dbReference type="InterPro" id="IPR027417">
    <property type="entry name" value="P-loop_NTPase"/>
</dbReference>
<dbReference type="RefSeq" id="WP_207566641.1">
    <property type="nucleotide sequence ID" value="NZ_CP071446.1"/>
</dbReference>
<keyword evidence="4 10" id="KW-0067">ATP-binding</keyword>
<feature type="domain" description="ABC transmembrane type-1" evidence="9">
    <location>
        <begin position="1"/>
        <end position="187"/>
    </location>
</feature>
<dbReference type="CDD" id="cd07346">
    <property type="entry name" value="ABC_6TM_exporters"/>
    <property type="match status" value="1"/>
</dbReference>
<evidence type="ECO:0000259" key="8">
    <source>
        <dbReference type="PROSITE" id="PS50893"/>
    </source>
</evidence>
<evidence type="ECO:0000256" key="6">
    <source>
        <dbReference type="ARBA" id="ARBA00023136"/>
    </source>
</evidence>